<sequence>MTEGDAKAWIAARYDADAIARLERFAAMVVQENERQNLISPATCAQIWVRHIVDSAQLLPLAASDARNWLDIGSGAGFPGMVIAALWPGSVALVEPRARRADFLRAVAAALGLTNVIVHHSRVEAVTGQFDILSARAVAAVPALLDMTRHLRGPKTRMILPRGRNGATEMEQLPRTWRGMFHVEHSVTDPASVIIVADGVTG</sequence>
<dbReference type="GO" id="GO:0070043">
    <property type="term" value="F:rRNA (guanine-N7-)-methyltransferase activity"/>
    <property type="evidence" value="ECO:0007669"/>
    <property type="project" value="UniProtKB-UniRule"/>
</dbReference>
<comment type="catalytic activity">
    <reaction evidence="6">
        <text>guanosine(527) in 16S rRNA + S-adenosyl-L-methionine = N(7)-methylguanosine(527) in 16S rRNA + S-adenosyl-L-homocysteine</text>
        <dbReference type="Rhea" id="RHEA:42732"/>
        <dbReference type="Rhea" id="RHEA-COMP:10209"/>
        <dbReference type="Rhea" id="RHEA-COMP:10210"/>
        <dbReference type="ChEBI" id="CHEBI:57856"/>
        <dbReference type="ChEBI" id="CHEBI:59789"/>
        <dbReference type="ChEBI" id="CHEBI:74269"/>
        <dbReference type="ChEBI" id="CHEBI:74480"/>
        <dbReference type="EC" id="2.1.1.170"/>
    </reaction>
</comment>
<feature type="binding site" evidence="6">
    <location>
        <position position="136"/>
    </location>
    <ligand>
        <name>S-adenosyl-L-methionine</name>
        <dbReference type="ChEBI" id="CHEBI:59789"/>
    </ligand>
</feature>
<protein>
    <recommendedName>
        <fullName evidence="6">Ribosomal RNA small subunit methyltransferase G</fullName>
        <ecNumber evidence="6">2.1.1.170</ecNumber>
    </recommendedName>
    <alternativeName>
        <fullName evidence="6">16S rRNA 7-methylguanosine methyltransferase</fullName>
        <shortName evidence="6">16S rRNA m7G methyltransferase</shortName>
    </alternativeName>
</protein>
<evidence type="ECO:0000256" key="1">
    <source>
        <dbReference type="ARBA" id="ARBA00022490"/>
    </source>
</evidence>
<keyword evidence="3 6" id="KW-0489">Methyltransferase</keyword>
<dbReference type="EMBL" id="QFQI01000002">
    <property type="protein sequence ID" value="PZQ61957.1"/>
    <property type="molecule type" value="Genomic_DNA"/>
</dbReference>
<comment type="similarity">
    <text evidence="6">Belongs to the methyltransferase superfamily. RNA methyltransferase RsmG family.</text>
</comment>
<keyword evidence="4 6" id="KW-0808">Transferase</keyword>
<proteinExistence type="inferred from homology"/>
<dbReference type="Proteomes" id="UP000249229">
    <property type="component" value="Unassembled WGS sequence"/>
</dbReference>
<comment type="caution">
    <text evidence="6">Lacks conserved residue(s) required for the propagation of feature annotation.</text>
</comment>
<evidence type="ECO:0000256" key="6">
    <source>
        <dbReference type="HAMAP-Rule" id="MF_00074"/>
    </source>
</evidence>
<evidence type="ECO:0000256" key="3">
    <source>
        <dbReference type="ARBA" id="ARBA00022603"/>
    </source>
</evidence>
<evidence type="ECO:0000256" key="5">
    <source>
        <dbReference type="ARBA" id="ARBA00022691"/>
    </source>
</evidence>
<feature type="binding site" evidence="6">
    <location>
        <position position="73"/>
    </location>
    <ligand>
        <name>S-adenosyl-L-methionine</name>
        <dbReference type="ChEBI" id="CHEBI:59789"/>
    </ligand>
</feature>
<accession>A0A2W5QVC5</accession>
<name>A0A2W5QVC5_9SPHN</name>
<dbReference type="InterPro" id="IPR029063">
    <property type="entry name" value="SAM-dependent_MTases_sf"/>
</dbReference>
<dbReference type="InterPro" id="IPR003682">
    <property type="entry name" value="rRNA_ssu_MeTfrase_G"/>
</dbReference>
<gene>
    <name evidence="6 7" type="primary">rsmG</name>
    <name evidence="7" type="ORF">DI544_04950</name>
</gene>
<dbReference type="GO" id="GO:0005829">
    <property type="term" value="C:cytosol"/>
    <property type="evidence" value="ECO:0007669"/>
    <property type="project" value="TreeGrafter"/>
</dbReference>
<dbReference type="NCBIfam" id="TIGR00138">
    <property type="entry name" value="rsmG_gidB"/>
    <property type="match status" value="1"/>
</dbReference>
<keyword evidence="5 6" id="KW-0949">S-adenosyl-L-methionine</keyword>
<evidence type="ECO:0000256" key="4">
    <source>
        <dbReference type="ARBA" id="ARBA00022679"/>
    </source>
</evidence>
<dbReference type="SUPFAM" id="SSF53335">
    <property type="entry name" value="S-adenosyl-L-methionine-dependent methyltransferases"/>
    <property type="match status" value="1"/>
</dbReference>
<dbReference type="AlphaFoldDB" id="A0A2W5QVC5"/>
<dbReference type="PANTHER" id="PTHR31760:SF0">
    <property type="entry name" value="S-ADENOSYL-L-METHIONINE-DEPENDENT METHYLTRANSFERASES SUPERFAMILY PROTEIN"/>
    <property type="match status" value="1"/>
</dbReference>
<dbReference type="HAMAP" id="MF_00074">
    <property type="entry name" value="16SrRNA_methyltr_G"/>
    <property type="match status" value="1"/>
</dbReference>
<dbReference type="Pfam" id="PF02527">
    <property type="entry name" value="GidB"/>
    <property type="match status" value="1"/>
</dbReference>
<organism evidence="7 8">
    <name type="scientific">Sphingomonas taxi</name>
    <dbReference type="NCBI Taxonomy" id="1549858"/>
    <lineage>
        <taxon>Bacteria</taxon>
        <taxon>Pseudomonadati</taxon>
        <taxon>Pseudomonadota</taxon>
        <taxon>Alphaproteobacteria</taxon>
        <taxon>Sphingomonadales</taxon>
        <taxon>Sphingomonadaceae</taxon>
        <taxon>Sphingomonas</taxon>
    </lineage>
</organism>
<keyword evidence="2 6" id="KW-0698">rRNA processing</keyword>
<feature type="binding site" evidence="6">
    <location>
        <begin position="123"/>
        <end position="124"/>
    </location>
    <ligand>
        <name>S-adenosyl-L-methionine</name>
        <dbReference type="ChEBI" id="CHEBI:59789"/>
    </ligand>
</feature>
<dbReference type="PANTHER" id="PTHR31760">
    <property type="entry name" value="S-ADENOSYL-L-METHIONINE-DEPENDENT METHYLTRANSFERASES SUPERFAMILY PROTEIN"/>
    <property type="match status" value="1"/>
</dbReference>
<reference evidence="7 8" key="1">
    <citation type="submission" date="2017-08" db="EMBL/GenBank/DDBJ databases">
        <title>Infants hospitalized years apart are colonized by the same room-sourced microbial strains.</title>
        <authorList>
            <person name="Brooks B."/>
            <person name="Olm M.R."/>
            <person name="Firek B.A."/>
            <person name="Baker R."/>
            <person name="Thomas B.C."/>
            <person name="Morowitz M.J."/>
            <person name="Banfield J.F."/>
        </authorList>
    </citation>
    <scope>NUCLEOTIDE SEQUENCE [LARGE SCALE GENOMIC DNA]</scope>
    <source>
        <strain evidence="7">S2_005_001_R1_22</strain>
    </source>
</reference>
<evidence type="ECO:0000256" key="2">
    <source>
        <dbReference type="ARBA" id="ARBA00022552"/>
    </source>
</evidence>
<comment type="subcellular location">
    <subcellularLocation>
        <location evidence="6">Cytoplasm</location>
    </subcellularLocation>
</comment>
<dbReference type="Gene3D" id="3.40.50.150">
    <property type="entry name" value="Vaccinia Virus protein VP39"/>
    <property type="match status" value="1"/>
</dbReference>
<feature type="binding site" evidence="6">
    <location>
        <position position="78"/>
    </location>
    <ligand>
        <name>S-adenosyl-L-methionine</name>
        <dbReference type="ChEBI" id="CHEBI:59789"/>
    </ligand>
</feature>
<dbReference type="EC" id="2.1.1.170" evidence="6"/>
<comment type="caution">
    <text evidence="7">The sequence shown here is derived from an EMBL/GenBank/DDBJ whole genome shotgun (WGS) entry which is preliminary data.</text>
</comment>
<keyword evidence="1 6" id="KW-0963">Cytoplasm</keyword>
<dbReference type="CDD" id="cd02440">
    <property type="entry name" value="AdoMet_MTases"/>
    <property type="match status" value="1"/>
</dbReference>
<evidence type="ECO:0000313" key="7">
    <source>
        <dbReference type="EMBL" id="PZQ61957.1"/>
    </source>
</evidence>
<evidence type="ECO:0000313" key="8">
    <source>
        <dbReference type="Proteomes" id="UP000249229"/>
    </source>
</evidence>
<comment type="function">
    <text evidence="6">Specifically methylates the N7 position of guanine in position 527 of 16S rRNA.</text>
</comment>